<dbReference type="Proteomes" id="UP001248067">
    <property type="component" value="Unassembled WGS sequence"/>
</dbReference>
<accession>A0ABU2E3I7</accession>
<keyword evidence="2" id="KW-0238">DNA-binding</keyword>
<proteinExistence type="predicted"/>
<name>A0ABU2E3I7_9BURK</name>
<feature type="domain" description="DNA-binding protein H-NS-like C-terminal" evidence="1">
    <location>
        <begin position="43"/>
        <end position="73"/>
    </location>
</feature>
<reference evidence="2 3" key="1">
    <citation type="submission" date="2019-06" db="EMBL/GenBank/DDBJ databases">
        <title>Evolution of Burkholderia multivorans in the lungs of Cystic Fibrosis patients.</title>
        <authorList>
            <person name="Moreira L.M."/>
        </authorList>
    </citation>
    <scope>NUCLEOTIDE SEQUENCE [LARGE SCALE GENOMIC DNA]</scope>
    <source>
        <strain evidence="2 3">VC13239</strain>
    </source>
</reference>
<dbReference type="Pfam" id="PF00816">
    <property type="entry name" value="Histone_HNS"/>
    <property type="match status" value="1"/>
</dbReference>
<dbReference type="EMBL" id="VJSY01000019">
    <property type="protein sequence ID" value="MDR8754420.1"/>
    <property type="molecule type" value="Genomic_DNA"/>
</dbReference>
<protein>
    <submittedName>
        <fullName evidence="2">DNA-binding protein Bv3F</fullName>
    </submittedName>
</protein>
<keyword evidence="3" id="KW-1185">Reference proteome</keyword>
<evidence type="ECO:0000313" key="2">
    <source>
        <dbReference type="EMBL" id="MDR8754420.1"/>
    </source>
</evidence>
<gene>
    <name evidence="2" type="ORF">FEQ00_02843</name>
</gene>
<comment type="caution">
    <text evidence="2">The sequence shown here is derived from an EMBL/GenBank/DDBJ whole genome shotgun (WGS) entry which is preliminary data.</text>
</comment>
<dbReference type="Gene3D" id="4.10.430.30">
    <property type="match status" value="1"/>
</dbReference>
<sequence length="78" mass="9027">MEERLTAAEAVLAEIKVCVREFGFTPKDIFPEEALRRLAKRRARYYDPVSGATWSGVGREPAWIRGKDRKQFELTLDK</sequence>
<dbReference type="InterPro" id="IPR027444">
    <property type="entry name" value="H-NS_C_dom"/>
</dbReference>
<evidence type="ECO:0000259" key="1">
    <source>
        <dbReference type="Pfam" id="PF00816"/>
    </source>
</evidence>
<organism evidence="2 3">
    <name type="scientific">Burkholderia pseudomultivorans</name>
    <dbReference type="NCBI Taxonomy" id="1207504"/>
    <lineage>
        <taxon>Bacteria</taxon>
        <taxon>Pseudomonadati</taxon>
        <taxon>Pseudomonadota</taxon>
        <taxon>Betaproteobacteria</taxon>
        <taxon>Burkholderiales</taxon>
        <taxon>Burkholderiaceae</taxon>
        <taxon>Burkholderia</taxon>
        <taxon>Burkholderia cepacia complex</taxon>
    </lineage>
</organism>
<dbReference type="GO" id="GO:0003677">
    <property type="term" value="F:DNA binding"/>
    <property type="evidence" value="ECO:0007669"/>
    <property type="project" value="UniProtKB-KW"/>
</dbReference>
<dbReference type="SUPFAM" id="SSF81273">
    <property type="entry name" value="H-NS histone-like proteins"/>
    <property type="match status" value="1"/>
</dbReference>
<evidence type="ECO:0000313" key="3">
    <source>
        <dbReference type="Proteomes" id="UP001248067"/>
    </source>
</evidence>